<keyword evidence="1" id="KW-1133">Transmembrane helix</keyword>
<dbReference type="AlphaFoldDB" id="A0A1W1C8S8"/>
<evidence type="ECO:0000256" key="1">
    <source>
        <dbReference type="SAM" id="Phobius"/>
    </source>
</evidence>
<protein>
    <recommendedName>
        <fullName evidence="2">YtkA-like domain-containing protein</fullName>
    </recommendedName>
</protein>
<feature type="transmembrane region" description="Helical" evidence="1">
    <location>
        <begin position="9"/>
        <end position="29"/>
    </location>
</feature>
<name>A0A1W1C8S8_9ZZZZ</name>
<accession>A0A1W1C8S8</accession>
<dbReference type="EMBL" id="FPHH01000064">
    <property type="protein sequence ID" value="SFV62144.1"/>
    <property type="molecule type" value="Genomic_DNA"/>
</dbReference>
<evidence type="ECO:0000259" key="2">
    <source>
        <dbReference type="Pfam" id="PF13115"/>
    </source>
</evidence>
<feature type="domain" description="YtkA-like" evidence="2">
    <location>
        <begin position="74"/>
        <end position="142"/>
    </location>
</feature>
<reference evidence="3" key="1">
    <citation type="submission" date="2016-10" db="EMBL/GenBank/DDBJ databases">
        <authorList>
            <person name="de Groot N.N."/>
        </authorList>
    </citation>
    <scope>NUCLEOTIDE SEQUENCE</scope>
</reference>
<dbReference type="InterPro" id="IPR032693">
    <property type="entry name" value="YtkA-like_dom"/>
</dbReference>
<evidence type="ECO:0000313" key="3">
    <source>
        <dbReference type="EMBL" id="SFV62144.1"/>
    </source>
</evidence>
<proteinExistence type="predicted"/>
<dbReference type="Pfam" id="PF13115">
    <property type="entry name" value="YtkA"/>
    <property type="match status" value="1"/>
</dbReference>
<keyword evidence="1" id="KW-0472">Membrane</keyword>
<sequence length="175" mass="19939">MKILESGKLWPIGIALAITAVAGMCVWTVKVTSKADIQESDAYMTNYQTADAKANDYIKAKIAFDKKYKLKYITEQLKADGCDIKYLLTTKDGKPVKDAKMILAISRPETQIYDKKMENPLFENGVYLFKDVKFPKVGAWNLLLKVNVGKDYCFYDIKTDTRIRHDRSIKEASAY</sequence>
<organism evidence="3">
    <name type="scientific">hydrothermal vent metagenome</name>
    <dbReference type="NCBI Taxonomy" id="652676"/>
    <lineage>
        <taxon>unclassified sequences</taxon>
        <taxon>metagenomes</taxon>
        <taxon>ecological metagenomes</taxon>
    </lineage>
</organism>
<gene>
    <name evidence="3" type="ORF">MNB_SM-5-859</name>
</gene>
<keyword evidence="1" id="KW-0812">Transmembrane</keyword>